<dbReference type="Proteomes" id="UP001302602">
    <property type="component" value="Unassembled WGS sequence"/>
</dbReference>
<sequence length="173" mass="19700">MVLKCVCRKAHFTEGTGPGDELTWRVFQREDTSTTEFWAAFIRHALARGTKRLIPHRQSRRRLGLVHARLQRQASYASVIRRLFSGRHETLHRQQKPPHTTSRGFRNACSHQFSINPAPATVAPRNLLAVEPRQPPSSASPHLSTREAEKPSRSTPSPHHWTRSVIVSQKQVP</sequence>
<dbReference type="EMBL" id="MU853225">
    <property type="protein sequence ID" value="KAK4126116.1"/>
    <property type="molecule type" value="Genomic_DNA"/>
</dbReference>
<feature type="region of interest" description="Disordered" evidence="1">
    <location>
        <begin position="131"/>
        <end position="173"/>
    </location>
</feature>
<evidence type="ECO:0000256" key="1">
    <source>
        <dbReference type="SAM" id="MobiDB-lite"/>
    </source>
</evidence>
<evidence type="ECO:0000313" key="2">
    <source>
        <dbReference type="EMBL" id="KAK4126116.1"/>
    </source>
</evidence>
<dbReference type="RefSeq" id="XP_062649887.1">
    <property type="nucleotide sequence ID" value="XM_062786645.1"/>
</dbReference>
<protein>
    <submittedName>
        <fullName evidence="2">Uncharacterized protein</fullName>
    </submittedName>
</protein>
<dbReference type="GeneID" id="87823413"/>
<keyword evidence="3" id="KW-1185">Reference proteome</keyword>
<evidence type="ECO:0000313" key="3">
    <source>
        <dbReference type="Proteomes" id="UP001302602"/>
    </source>
</evidence>
<gene>
    <name evidence="2" type="ORF">N657DRAFT_293059</name>
</gene>
<comment type="caution">
    <text evidence="2">The sequence shown here is derived from an EMBL/GenBank/DDBJ whole genome shotgun (WGS) entry which is preliminary data.</text>
</comment>
<dbReference type="AlphaFoldDB" id="A0AAN6U5B4"/>
<name>A0AAN6U5B4_9PEZI</name>
<reference evidence="2" key="2">
    <citation type="submission" date="2023-05" db="EMBL/GenBank/DDBJ databases">
        <authorList>
            <consortium name="Lawrence Berkeley National Laboratory"/>
            <person name="Steindorff A."/>
            <person name="Hensen N."/>
            <person name="Bonometti L."/>
            <person name="Westerberg I."/>
            <person name="Brannstrom I.O."/>
            <person name="Guillou S."/>
            <person name="Cros-Aarteil S."/>
            <person name="Calhoun S."/>
            <person name="Haridas S."/>
            <person name="Kuo A."/>
            <person name="Mondo S."/>
            <person name="Pangilinan J."/>
            <person name="Riley R."/>
            <person name="Labutti K."/>
            <person name="Andreopoulos B."/>
            <person name="Lipzen A."/>
            <person name="Chen C."/>
            <person name="Yanf M."/>
            <person name="Daum C."/>
            <person name="Ng V."/>
            <person name="Clum A."/>
            <person name="Ohm R."/>
            <person name="Martin F."/>
            <person name="Silar P."/>
            <person name="Natvig D."/>
            <person name="Lalanne C."/>
            <person name="Gautier V."/>
            <person name="Ament-Velasquez S.L."/>
            <person name="Kruys A."/>
            <person name="Hutchinson M.I."/>
            <person name="Powell A.J."/>
            <person name="Barry K."/>
            <person name="Miller A.N."/>
            <person name="Grigoriev I.V."/>
            <person name="Debuchy R."/>
            <person name="Gladieux P."/>
            <person name="Thoren M.H."/>
            <person name="Johannesson H."/>
        </authorList>
    </citation>
    <scope>NUCLEOTIDE SEQUENCE</scope>
    <source>
        <strain evidence="2">CBS 731.68</strain>
    </source>
</reference>
<proteinExistence type="predicted"/>
<reference evidence="2" key="1">
    <citation type="journal article" date="2023" name="Mol. Phylogenet. Evol.">
        <title>Genome-scale phylogeny and comparative genomics of the fungal order Sordariales.</title>
        <authorList>
            <person name="Hensen N."/>
            <person name="Bonometti L."/>
            <person name="Westerberg I."/>
            <person name="Brannstrom I.O."/>
            <person name="Guillou S."/>
            <person name="Cros-Aarteil S."/>
            <person name="Calhoun S."/>
            <person name="Haridas S."/>
            <person name="Kuo A."/>
            <person name="Mondo S."/>
            <person name="Pangilinan J."/>
            <person name="Riley R."/>
            <person name="LaButti K."/>
            <person name="Andreopoulos B."/>
            <person name="Lipzen A."/>
            <person name="Chen C."/>
            <person name="Yan M."/>
            <person name="Daum C."/>
            <person name="Ng V."/>
            <person name="Clum A."/>
            <person name="Steindorff A."/>
            <person name="Ohm R.A."/>
            <person name="Martin F."/>
            <person name="Silar P."/>
            <person name="Natvig D.O."/>
            <person name="Lalanne C."/>
            <person name="Gautier V."/>
            <person name="Ament-Velasquez S.L."/>
            <person name="Kruys A."/>
            <person name="Hutchinson M.I."/>
            <person name="Powell A.J."/>
            <person name="Barry K."/>
            <person name="Miller A.N."/>
            <person name="Grigoriev I.V."/>
            <person name="Debuchy R."/>
            <person name="Gladieux P."/>
            <person name="Hiltunen Thoren M."/>
            <person name="Johannesson H."/>
        </authorList>
    </citation>
    <scope>NUCLEOTIDE SEQUENCE</scope>
    <source>
        <strain evidence="2">CBS 731.68</strain>
    </source>
</reference>
<accession>A0AAN6U5B4</accession>
<organism evidence="2 3">
    <name type="scientific">Parathielavia appendiculata</name>
    <dbReference type="NCBI Taxonomy" id="2587402"/>
    <lineage>
        <taxon>Eukaryota</taxon>
        <taxon>Fungi</taxon>
        <taxon>Dikarya</taxon>
        <taxon>Ascomycota</taxon>
        <taxon>Pezizomycotina</taxon>
        <taxon>Sordariomycetes</taxon>
        <taxon>Sordariomycetidae</taxon>
        <taxon>Sordariales</taxon>
        <taxon>Chaetomiaceae</taxon>
        <taxon>Parathielavia</taxon>
    </lineage>
</organism>